<dbReference type="InterPro" id="IPR045851">
    <property type="entry name" value="AMP-bd_C_sf"/>
</dbReference>
<evidence type="ECO:0000313" key="5">
    <source>
        <dbReference type="Proteomes" id="UP000468650"/>
    </source>
</evidence>
<reference evidence="4 5" key="1">
    <citation type="submission" date="2019-09" db="EMBL/GenBank/DDBJ databases">
        <title>Genomes of family Cryomorphaceae.</title>
        <authorList>
            <person name="Bowman J.P."/>
        </authorList>
    </citation>
    <scope>NUCLEOTIDE SEQUENCE [LARGE SCALE GENOMIC DNA]</scope>
    <source>
        <strain evidence="4 5">LMG 25704</strain>
    </source>
</reference>
<accession>A0A6N6RME0</accession>
<evidence type="ECO:0000256" key="1">
    <source>
        <dbReference type="ARBA" id="ARBA00006432"/>
    </source>
</evidence>
<dbReference type="InterPro" id="IPR042099">
    <property type="entry name" value="ANL_N_sf"/>
</dbReference>
<dbReference type="PANTHER" id="PTHR43201">
    <property type="entry name" value="ACYL-COA SYNTHETASE"/>
    <property type="match status" value="1"/>
</dbReference>
<dbReference type="Proteomes" id="UP000468650">
    <property type="component" value="Unassembled WGS sequence"/>
</dbReference>
<dbReference type="EMBL" id="WBVO01000001">
    <property type="protein sequence ID" value="KAB2814736.1"/>
    <property type="molecule type" value="Genomic_DNA"/>
</dbReference>
<dbReference type="OrthoDB" id="8870348at2"/>
<sequence length="335" mass="36720">MQFNEHSDFQLLRNGIALKRGDSAVGDQALDFLDEWRKDDPTISLQTSGSTGVPKVVQVEKAVMWHSATATIAALGLAESIHALLALSPQYIAGKMMIVRALLGGWKLHVHDLSTAILDDLRSDFDFAALVPLQVKGRATQLNKIGTTILGGAPVDAGLLDEMNEVKTRVFETYGMTETVSHIALKELRPHTQDAFHAVPGVTFSVNADSELRIHAPQWNHTELQTTDVVSLLNENTFVWKGRSDFVINSGGVKIHPEKVEPILSKLVGKSVYVTSRQDDALGRRLVAIVEGEVPELSRELLQSSGLSVYETPKAWLSVSSFPMTESGKIVRHKL</sequence>
<evidence type="ECO:0000259" key="3">
    <source>
        <dbReference type="Pfam" id="PF00501"/>
    </source>
</evidence>
<evidence type="ECO:0000256" key="2">
    <source>
        <dbReference type="ARBA" id="ARBA00022598"/>
    </source>
</evidence>
<gene>
    <name evidence="4" type="ORF">F8C67_03045</name>
</gene>
<proteinExistence type="inferred from homology"/>
<dbReference type="GO" id="GO:0006631">
    <property type="term" value="P:fatty acid metabolic process"/>
    <property type="evidence" value="ECO:0007669"/>
    <property type="project" value="TreeGrafter"/>
</dbReference>
<dbReference type="RefSeq" id="WP_151666314.1">
    <property type="nucleotide sequence ID" value="NZ_WBVO01000001.1"/>
</dbReference>
<dbReference type="InterPro" id="IPR000873">
    <property type="entry name" value="AMP-dep_synth/lig_dom"/>
</dbReference>
<keyword evidence="2" id="KW-0436">Ligase</keyword>
<organism evidence="4 5">
    <name type="scientific">Phaeocystidibacter luteus</name>
    <dbReference type="NCBI Taxonomy" id="911197"/>
    <lineage>
        <taxon>Bacteria</taxon>
        <taxon>Pseudomonadati</taxon>
        <taxon>Bacteroidota</taxon>
        <taxon>Flavobacteriia</taxon>
        <taxon>Flavobacteriales</taxon>
        <taxon>Phaeocystidibacteraceae</taxon>
        <taxon>Phaeocystidibacter</taxon>
    </lineage>
</organism>
<dbReference type="Gene3D" id="3.30.300.30">
    <property type="match status" value="1"/>
</dbReference>
<dbReference type="SUPFAM" id="SSF56801">
    <property type="entry name" value="Acetyl-CoA synthetase-like"/>
    <property type="match status" value="1"/>
</dbReference>
<dbReference type="Pfam" id="PF00501">
    <property type="entry name" value="AMP-binding"/>
    <property type="match status" value="1"/>
</dbReference>
<name>A0A6N6RME0_9FLAO</name>
<dbReference type="GO" id="GO:0031956">
    <property type="term" value="F:medium-chain fatty acid-CoA ligase activity"/>
    <property type="evidence" value="ECO:0007669"/>
    <property type="project" value="TreeGrafter"/>
</dbReference>
<evidence type="ECO:0000313" key="4">
    <source>
        <dbReference type="EMBL" id="KAB2814736.1"/>
    </source>
</evidence>
<comment type="caution">
    <text evidence="4">The sequence shown here is derived from an EMBL/GenBank/DDBJ whole genome shotgun (WGS) entry which is preliminary data.</text>
</comment>
<dbReference type="Gene3D" id="3.40.50.12780">
    <property type="entry name" value="N-terminal domain of ligase-like"/>
    <property type="match status" value="1"/>
</dbReference>
<dbReference type="PANTHER" id="PTHR43201:SF5">
    <property type="entry name" value="MEDIUM-CHAIN ACYL-COA LIGASE ACSF2, MITOCHONDRIAL"/>
    <property type="match status" value="1"/>
</dbReference>
<feature type="domain" description="AMP-dependent synthetase/ligase" evidence="3">
    <location>
        <begin position="35"/>
        <end position="190"/>
    </location>
</feature>
<dbReference type="AlphaFoldDB" id="A0A6N6RME0"/>
<keyword evidence="5" id="KW-1185">Reference proteome</keyword>
<protein>
    <submittedName>
        <fullName evidence="4">AMP-binding protein</fullName>
    </submittedName>
</protein>
<comment type="similarity">
    <text evidence="1">Belongs to the ATP-dependent AMP-binding enzyme family.</text>
</comment>